<feature type="region of interest" description="Disordered" evidence="2">
    <location>
        <begin position="1"/>
        <end position="22"/>
    </location>
</feature>
<name>A0ABQ7K9X7_9FUNG</name>
<feature type="coiled-coil region" evidence="1">
    <location>
        <begin position="699"/>
        <end position="769"/>
    </location>
</feature>
<feature type="coiled-coil region" evidence="1">
    <location>
        <begin position="395"/>
        <end position="429"/>
    </location>
</feature>
<keyword evidence="4" id="KW-1185">Reference proteome</keyword>
<feature type="region of interest" description="Disordered" evidence="2">
    <location>
        <begin position="811"/>
        <end position="856"/>
    </location>
</feature>
<gene>
    <name evidence="3" type="ORF">BGZ96_001390</name>
</gene>
<feature type="region of interest" description="Disordered" evidence="2">
    <location>
        <begin position="893"/>
        <end position="979"/>
    </location>
</feature>
<organism evidence="3 4">
    <name type="scientific">Linnemannia gamsii</name>
    <dbReference type="NCBI Taxonomy" id="64522"/>
    <lineage>
        <taxon>Eukaryota</taxon>
        <taxon>Fungi</taxon>
        <taxon>Fungi incertae sedis</taxon>
        <taxon>Mucoromycota</taxon>
        <taxon>Mortierellomycotina</taxon>
        <taxon>Mortierellomycetes</taxon>
        <taxon>Mortierellales</taxon>
        <taxon>Mortierellaceae</taxon>
        <taxon>Linnemannia</taxon>
    </lineage>
</organism>
<evidence type="ECO:0000313" key="4">
    <source>
        <dbReference type="Proteomes" id="UP001194696"/>
    </source>
</evidence>
<feature type="compositionally biased region" description="Basic and acidic residues" evidence="2">
    <location>
        <begin position="310"/>
        <end position="319"/>
    </location>
</feature>
<comment type="caution">
    <text evidence="3">The sequence shown here is derived from an EMBL/GenBank/DDBJ whole genome shotgun (WGS) entry which is preliminary data.</text>
</comment>
<feature type="compositionally biased region" description="Low complexity" evidence="2">
    <location>
        <begin position="287"/>
        <end position="299"/>
    </location>
</feature>
<sequence>MANQHLKPYSAKNQPFLRRPTTQTHQLEFSITSSTSRNIHVRSHSATNSSNSNNINNKINKDDNRNLVGRHSGSAFPFHAATASTNTTSAGRTGVSHSVPVPAPARQFTMIKGGVFNRPLSADTKTPVSPAPPEHHVPANTVVGQAQTPPKPLTIQLPRESHQITAPLDNTTVTAPKISVPFFPVPNVPVLEIQQEQSFSLRTLSTLSPNLGRPVTTVSSVPELAPKPNGAEVNIAGQIVEPASHRPHELTDTETVQYTSVEFDECVVDEIANTTQDYMPKQEEESPSMPRRSISSSSVMPPPVASTLDMSRDHHHEDLPSSATRAVPSHTLQKGSVDLTDISLMLMDRAVIKQRWIEAERQRFRLVDELRTRVKEETDNYQSAWQAVNVLTVSNSALQTRNSHLQTDVARLEAQVAESQAQLQDIDTDRKNQAEVHEAFRGQMVAHVDSIKRDSMKASTAFKVHVTDKARWEADLATLRASVQDMECNRDLLRMSHANLVASFSACSSQLKTIQADHDRVQEISRSQKEDIDQYRTRYQSLSDQLHQQLEKVGVLNREIEEGRIATEALLVTNSSLSDRNGFLERACDYQLSIMTSQLRDVEERCREAYVKELNKARDEFAETKARAVKEIVVLESDIRDGTMKAEILATRNLHLEAELSAVKEDSTRYMDSITILQEAKGKLEGENQRLIQSSMDAQVDYALEINDAKERFEELRQRESDENQATIQIKDVHIGELSRQLEEQTGEKQRLDRDMLELRVKIQLLQTDNDYLNKSRDDSMNELEVLQAHQGQQQQPMPLIDIANFHNRDREGGSSSVTDFLQWPTGLGTPPNPRSSRLAGFHDHTYNRTGDEPEQQSIQSYYHNDRNNLTILNSDARCSGGSDSQNQILKQLRGRKTDSSSGGVSEINDQDDELDAPGPRASTSGGTGTGTIGKTRRQYTRRQAQQQQQSLTQPGSSSSSNTTATAVTVATKKTPRGK</sequence>
<evidence type="ECO:0000256" key="1">
    <source>
        <dbReference type="SAM" id="Coils"/>
    </source>
</evidence>
<dbReference type="Proteomes" id="UP001194696">
    <property type="component" value="Unassembled WGS sequence"/>
</dbReference>
<keyword evidence="1" id="KW-0175">Coiled coil</keyword>
<feature type="region of interest" description="Disordered" evidence="2">
    <location>
        <begin position="273"/>
        <end position="332"/>
    </location>
</feature>
<dbReference type="EMBL" id="JAAAIM010000123">
    <property type="protein sequence ID" value="KAG0294317.1"/>
    <property type="molecule type" value="Genomic_DNA"/>
</dbReference>
<accession>A0ABQ7K9X7</accession>
<evidence type="ECO:0000313" key="3">
    <source>
        <dbReference type="EMBL" id="KAG0294317.1"/>
    </source>
</evidence>
<feature type="compositionally biased region" description="Low complexity" evidence="2">
    <location>
        <begin position="942"/>
        <end position="972"/>
    </location>
</feature>
<reference evidence="3 4" key="1">
    <citation type="journal article" date="2020" name="Fungal Divers.">
        <title>Resolving the Mortierellaceae phylogeny through synthesis of multi-gene phylogenetics and phylogenomics.</title>
        <authorList>
            <person name="Vandepol N."/>
            <person name="Liber J."/>
            <person name="Desiro A."/>
            <person name="Na H."/>
            <person name="Kennedy M."/>
            <person name="Barry K."/>
            <person name="Grigoriev I.V."/>
            <person name="Miller A.N."/>
            <person name="O'Donnell K."/>
            <person name="Stajich J.E."/>
            <person name="Bonito G."/>
        </authorList>
    </citation>
    <scope>NUCLEOTIDE SEQUENCE [LARGE SCALE GENOMIC DNA]</scope>
    <source>
        <strain evidence="3 4">AD045</strain>
    </source>
</reference>
<feature type="compositionally biased region" description="Basic and acidic residues" evidence="2">
    <location>
        <begin position="841"/>
        <end position="852"/>
    </location>
</feature>
<proteinExistence type="predicted"/>
<evidence type="ECO:0000256" key="2">
    <source>
        <dbReference type="SAM" id="MobiDB-lite"/>
    </source>
</evidence>
<protein>
    <submittedName>
        <fullName evidence="3">Uncharacterized protein</fullName>
    </submittedName>
</protein>
<feature type="coiled-coil region" evidence="1">
    <location>
        <begin position="525"/>
        <end position="552"/>
    </location>
</feature>